<accession>A0ABY9TVA4</accession>
<keyword evidence="1" id="KW-0732">Signal</keyword>
<evidence type="ECO:0000256" key="1">
    <source>
        <dbReference type="SAM" id="SignalP"/>
    </source>
</evidence>
<keyword evidence="3" id="KW-1185">Reference proteome</keyword>
<gene>
    <name evidence="2" type="ORF">RGQ13_01660</name>
</gene>
<dbReference type="Proteomes" id="UP001258994">
    <property type="component" value="Chromosome"/>
</dbReference>
<dbReference type="RefSeq" id="WP_348391829.1">
    <property type="nucleotide sequence ID" value="NZ_CP134145.1"/>
</dbReference>
<dbReference type="PROSITE" id="PS51257">
    <property type="entry name" value="PROKAR_LIPOPROTEIN"/>
    <property type="match status" value="1"/>
</dbReference>
<evidence type="ECO:0008006" key="4">
    <source>
        <dbReference type="Google" id="ProtNLM"/>
    </source>
</evidence>
<organism evidence="2 3">
    <name type="scientific">Thalassotalea psychrophila</name>
    <dbReference type="NCBI Taxonomy" id="3065647"/>
    <lineage>
        <taxon>Bacteria</taxon>
        <taxon>Pseudomonadati</taxon>
        <taxon>Pseudomonadota</taxon>
        <taxon>Gammaproteobacteria</taxon>
        <taxon>Alteromonadales</taxon>
        <taxon>Colwelliaceae</taxon>
        <taxon>Thalassotalea</taxon>
    </lineage>
</organism>
<protein>
    <recommendedName>
        <fullName evidence="4">Lipoprotein</fullName>
    </recommendedName>
</protein>
<proteinExistence type="predicted"/>
<evidence type="ECO:0000313" key="2">
    <source>
        <dbReference type="EMBL" id="WNC72713.1"/>
    </source>
</evidence>
<feature type="signal peptide" evidence="1">
    <location>
        <begin position="1"/>
        <end position="21"/>
    </location>
</feature>
<name>A0ABY9TVA4_9GAMM</name>
<feature type="chain" id="PRO_5047235135" description="Lipoprotein" evidence="1">
    <location>
        <begin position="22"/>
        <end position="124"/>
    </location>
</feature>
<evidence type="ECO:0000313" key="3">
    <source>
        <dbReference type="Proteomes" id="UP001258994"/>
    </source>
</evidence>
<reference evidence="3" key="1">
    <citation type="submission" date="2023-09" db="EMBL/GenBank/DDBJ databases">
        <authorList>
            <person name="Li S."/>
            <person name="Li X."/>
            <person name="Zhang C."/>
            <person name="Zhao Z."/>
        </authorList>
    </citation>
    <scope>NUCLEOTIDE SEQUENCE [LARGE SCALE GENOMIC DNA]</scope>
    <source>
        <strain evidence="3">SQ149</strain>
    </source>
</reference>
<sequence length="124" mass="14395">MNKFVLVMVLAMFIYSCTSTNNLIIESDQFSSPELYQHEIISKVKERDYVQVMTKDDRSLQFFVSQVTKDKIIGLEHEVEINNIHILVIGDEELDGADKHKFWEEVLARSTPLIVVLLMMLLFS</sequence>
<dbReference type="EMBL" id="CP134145">
    <property type="protein sequence ID" value="WNC72713.1"/>
    <property type="molecule type" value="Genomic_DNA"/>
</dbReference>